<protein>
    <submittedName>
        <fullName evidence="3">HD-GYP domain-containing protein</fullName>
    </submittedName>
</protein>
<evidence type="ECO:0000256" key="1">
    <source>
        <dbReference type="SAM" id="Phobius"/>
    </source>
</evidence>
<dbReference type="PROSITE" id="PS51832">
    <property type="entry name" value="HD_GYP"/>
    <property type="match status" value="1"/>
</dbReference>
<accession>A0A9X3S489</accession>
<dbReference type="Pfam" id="PF13487">
    <property type="entry name" value="HD_5"/>
    <property type="match status" value="1"/>
</dbReference>
<dbReference type="PANTHER" id="PTHR43155">
    <property type="entry name" value="CYCLIC DI-GMP PHOSPHODIESTERASE PA4108-RELATED"/>
    <property type="match status" value="1"/>
</dbReference>
<dbReference type="CDD" id="cd00077">
    <property type="entry name" value="HDc"/>
    <property type="match status" value="1"/>
</dbReference>
<reference evidence="3" key="1">
    <citation type="submission" date="2022-10" db="EMBL/GenBank/DDBJ databases">
        <title>The WGS of Solirubrobacter ginsenosidimutans DSM 21036.</title>
        <authorList>
            <person name="Jiang Z."/>
        </authorList>
    </citation>
    <scope>NUCLEOTIDE SEQUENCE</scope>
    <source>
        <strain evidence="3">DSM 21036</strain>
    </source>
</reference>
<feature type="transmembrane region" description="Helical" evidence="1">
    <location>
        <begin position="34"/>
        <end position="53"/>
    </location>
</feature>
<dbReference type="SMART" id="SM00471">
    <property type="entry name" value="HDc"/>
    <property type="match status" value="1"/>
</dbReference>
<feature type="transmembrane region" description="Helical" evidence="1">
    <location>
        <begin position="214"/>
        <end position="237"/>
    </location>
</feature>
<dbReference type="Proteomes" id="UP001149140">
    <property type="component" value="Unassembled WGS sequence"/>
</dbReference>
<feature type="transmembrane region" description="Helical" evidence="1">
    <location>
        <begin position="92"/>
        <end position="120"/>
    </location>
</feature>
<sequence length="465" mass="49588">MPAIDPPKIDDATALRVEEARTFSLQGLSARQQGVEITSAVLSVGAAIALAVLADADRPFSLPLAVMFVLAYAAISRVAFNVGAGYVVPTQLVFVPMLLLTPTPAVPLLVMLGTVLAKLGSVLRGQSAPQRMILVITDATFALAPAAVLILLDAQLPDWASWPAYAAAVAAQFAADALRESLRAYLTKVLPVRVMLAEIAEACRLDLLLIPVGLLTALAAAGAPAAALFVLPLVALLQMFARERDARIEQTLELGRSYRGTALLLCDLLEDDDEYTGNHTHDVVELAARVADRLRVPEDVKRETELGAMLHDIGKIGIPDAIINKPGPLDEEEWKLMKTHTLEGQRMLDRVGGFLGSVGEVVRASHERFDGAGYPDGLKGAEIPLAARIVSVCDAFNAMTTTRSYRKAMPVATAVQELRRCSGTQFDPAVVTALLDVIGDPGWALSLRAEPRVATPPARTYSSAP</sequence>
<keyword evidence="1" id="KW-0812">Transmembrane</keyword>
<dbReference type="InterPro" id="IPR037522">
    <property type="entry name" value="HD_GYP_dom"/>
</dbReference>
<proteinExistence type="predicted"/>
<name>A0A9X3S489_9ACTN</name>
<evidence type="ECO:0000259" key="2">
    <source>
        <dbReference type="PROSITE" id="PS51832"/>
    </source>
</evidence>
<feature type="domain" description="HD-GYP" evidence="2">
    <location>
        <begin position="254"/>
        <end position="450"/>
    </location>
</feature>
<comment type="caution">
    <text evidence="3">The sequence shown here is derived from an EMBL/GenBank/DDBJ whole genome shotgun (WGS) entry which is preliminary data.</text>
</comment>
<feature type="transmembrane region" description="Helical" evidence="1">
    <location>
        <begin position="132"/>
        <end position="152"/>
    </location>
</feature>
<dbReference type="RefSeq" id="WP_270042127.1">
    <property type="nucleotide sequence ID" value="NZ_JAPDOD010000021.1"/>
</dbReference>
<evidence type="ECO:0000313" key="3">
    <source>
        <dbReference type="EMBL" id="MDA0162886.1"/>
    </source>
</evidence>
<keyword evidence="1" id="KW-0472">Membrane</keyword>
<evidence type="ECO:0000313" key="4">
    <source>
        <dbReference type="Proteomes" id="UP001149140"/>
    </source>
</evidence>
<dbReference type="AlphaFoldDB" id="A0A9X3S489"/>
<organism evidence="3 4">
    <name type="scientific">Solirubrobacter ginsenosidimutans</name>
    <dbReference type="NCBI Taxonomy" id="490573"/>
    <lineage>
        <taxon>Bacteria</taxon>
        <taxon>Bacillati</taxon>
        <taxon>Actinomycetota</taxon>
        <taxon>Thermoleophilia</taxon>
        <taxon>Solirubrobacterales</taxon>
        <taxon>Solirubrobacteraceae</taxon>
        <taxon>Solirubrobacter</taxon>
    </lineage>
</organism>
<dbReference type="InterPro" id="IPR003607">
    <property type="entry name" value="HD/PDEase_dom"/>
</dbReference>
<keyword evidence="4" id="KW-1185">Reference proteome</keyword>
<dbReference type="SUPFAM" id="SSF109604">
    <property type="entry name" value="HD-domain/PDEase-like"/>
    <property type="match status" value="1"/>
</dbReference>
<dbReference type="EMBL" id="JAPDOD010000021">
    <property type="protein sequence ID" value="MDA0162886.1"/>
    <property type="molecule type" value="Genomic_DNA"/>
</dbReference>
<dbReference type="Gene3D" id="1.10.3210.10">
    <property type="entry name" value="Hypothetical protein af1432"/>
    <property type="match status" value="1"/>
</dbReference>
<feature type="transmembrane region" description="Helical" evidence="1">
    <location>
        <begin position="60"/>
        <end position="80"/>
    </location>
</feature>
<gene>
    <name evidence="3" type="ORF">OM076_21615</name>
</gene>
<dbReference type="PANTHER" id="PTHR43155:SF2">
    <property type="entry name" value="CYCLIC DI-GMP PHOSPHODIESTERASE PA4108"/>
    <property type="match status" value="1"/>
</dbReference>
<keyword evidence="1" id="KW-1133">Transmembrane helix</keyword>